<proteinExistence type="predicted"/>
<dbReference type="EMBL" id="GBXM01100087">
    <property type="protein sequence ID" value="JAH08490.1"/>
    <property type="molecule type" value="Transcribed_RNA"/>
</dbReference>
<evidence type="ECO:0000313" key="1">
    <source>
        <dbReference type="EMBL" id="JAH08490.1"/>
    </source>
</evidence>
<name>A0A0E9PWM1_ANGAN</name>
<protein>
    <submittedName>
        <fullName evidence="1">Uncharacterized protein</fullName>
    </submittedName>
</protein>
<sequence>MFLLCPRTVQSVCVNMHRSLLKLEIGERTLQSVMSLGCKIWSCSIDNEWGSDFMRL</sequence>
<organism evidence="1">
    <name type="scientific">Anguilla anguilla</name>
    <name type="common">European freshwater eel</name>
    <name type="synonym">Muraena anguilla</name>
    <dbReference type="NCBI Taxonomy" id="7936"/>
    <lineage>
        <taxon>Eukaryota</taxon>
        <taxon>Metazoa</taxon>
        <taxon>Chordata</taxon>
        <taxon>Craniata</taxon>
        <taxon>Vertebrata</taxon>
        <taxon>Euteleostomi</taxon>
        <taxon>Actinopterygii</taxon>
        <taxon>Neopterygii</taxon>
        <taxon>Teleostei</taxon>
        <taxon>Anguilliformes</taxon>
        <taxon>Anguillidae</taxon>
        <taxon>Anguilla</taxon>
    </lineage>
</organism>
<dbReference type="AlphaFoldDB" id="A0A0E9PWM1"/>
<accession>A0A0E9PWM1</accession>
<reference evidence="1" key="2">
    <citation type="journal article" date="2015" name="Fish Shellfish Immunol.">
        <title>Early steps in the European eel (Anguilla anguilla)-Vibrio vulnificus interaction in the gills: Role of the RtxA13 toxin.</title>
        <authorList>
            <person name="Callol A."/>
            <person name="Pajuelo D."/>
            <person name="Ebbesson L."/>
            <person name="Teles M."/>
            <person name="MacKenzie S."/>
            <person name="Amaro C."/>
        </authorList>
    </citation>
    <scope>NUCLEOTIDE SEQUENCE</scope>
</reference>
<reference evidence="1" key="1">
    <citation type="submission" date="2014-11" db="EMBL/GenBank/DDBJ databases">
        <authorList>
            <person name="Amaro Gonzalez C."/>
        </authorList>
    </citation>
    <scope>NUCLEOTIDE SEQUENCE</scope>
</reference>